<sequence length="470" mass="52502">ASIPKFMARAVRRTAPYIDDIRRVFTEVVTDEAVEKVSKRLVREAKRTGVELAEDVAMHQASREMFERALTKVGDVVAGIAKESTVDTMPKALRKLVNSRGIKFVSAITTTLNSLFVDTWLGLRPSFLWYNRIDGITKTFFTGIGLSGNFGKLDGLIKRYAGFSPYGADAALEAAEIYGKRHFWSLFSSRQNEEWLRAISATLPETARGTFGVARTYKPSFLRRLPLIGNFLNWSSGASGVIEVTGRSRLYLGSFLNYMDEGIKALLRNKWRTEFLVNMSDEASQYFNQQLGAVDGISTNNLLKIIDDFLDPGRQRVVVSNLANYPKPEAWSKPVYDEFQQKLLALTDEAAQGSGVVARADIERVIRETAEGFLEQRNAAVETVRKFFADSLPVIPASADEVYESLLYRADMKMPGDFFNVDMLKRARLSAAAGVREPGRVGTVGELITDPQLRKQYAGLLGMEVWEDPV</sequence>
<dbReference type="EMBL" id="BARS01003711">
    <property type="protein sequence ID" value="GAF85459.1"/>
    <property type="molecule type" value="Genomic_DNA"/>
</dbReference>
<comment type="caution">
    <text evidence="1">The sequence shown here is derived from an EMBL/GenBank/DDBJ whole genome shotgun (WGS) entry which is preliminary data.</text>
</comment>
<protein>
    <recommendedName>
        <fullName evidence="2">Large polyvalent protein associated domain-containing protein</fullName>
    </recommendedName>
</protein>
<proteinExistence type="predicted"/>
<reference evidence="1" key="1">
    <citation type="journal article" date="2014" name="Front. Microbiol.">
        <title>High frequency of phylogenetically diverse reductive dehalogenase-homologous genes in deep subseafloor sedimentary metagenomes.</title>
        <authorList>
            <person name="Kawai M."/>
            <person name="Futagami T."/>
            <person name="Toyoda A."/>
            <person name="Takaki Y."/>
            <person name="Nishi S."/>
            <person name="Hori S."/>
            <person name="Arai W."/>
            <person name="Tsubouchi T."/>
            <person name="Morono Y."/>
            <person name="Uchiyama I."/>
            <person name="Ito T."/>
            <person name="Fujiyama A."/>
            <person name="Inagaki F."/>
            <person name="Takami H."/>
        </authorList>
    </citation>
    <scope>NUCLEOTIDE SEQUENCE</scope>
    <source>
        <strain evidence="1">Expedition CK06-06</strain>
    </source>
</reference>
<organism evidence="1">
    <name type="scientific">marine sediment metagenome</name>
    <dbReference type="NCBI Taxonomy" id="412755"/>
    <lineage>
        <taxon>unclassified sequences</taxon>
        <taxon>metagenomes</taxon>
        <taxon>ecological metagenomes</taxon>
    </lineage>
</organism>
<evidence type="ECO:0000313" key="1">
    <source>
        <dbReference type="EMBL" id="GAF85459.1"/>
    </source>
</evidence>
<dbReference type="AlphaFoldDB" id="X0SWX7"/>
<accession>X0SWX7</accession>
<feature type="non-terminal residue" evidence="1">
    <location>
        <position position="1"/>
    </location>
</feature>
<feature type="non-terminal residue" evidence="1">
    <location>
        <position position="470"/>
    </location>
</feature>
<gene>
    <name evidence="1" type="ORF">S01H1_07194</name>
</gene>
<evidence type="ECO:0008006" key="2">
    <source>
        <dbReference type="Google" id="ProtNLM"/>
    </source>
</evidence>
<name>X0SWX7_9ZZZZ</name>